<proteinExistence type="predicted"/>
<sequence>MKPEASANLTSGPSSSTEARVMEEMPLTQRTVPTTKEPEEDPDKPETGEMAEQQDGQLTQSVEERATEPREETVPLSSQEASQ</sequence>
<gene>
    <name evidence="2" type="ORF">RF55_11353</name>
</gene>
<protein>
    <submittedName>
        <fullName evidence="2">Uncharacterized protein</fullName>
    </submittedName>
</protein>
<keyword evidence="3" id="KW-1185">Reference proteome</keyword>
<dbReference type="PaxDb" id="67767-A0A0J7N8S2"/>
<dbReference type="Proteomes" id="UP000036403">
    <property type="component" value="Unassembled WGS sequence"/>
</dbReference>
<evidence type="ECO:0000313" key="3">
    <source>
        <dbReference type="Proteomes" id="UP000036403"/>
    </source>
</evidence>
<feature type="compositionally biased region" description="Polar residues" evidence="1">
    <location>
        <begin position="7"/>
        <end position="18"/>
    </location>
</feature>
<comment type="caution">
    <text evidence="2">The sequence shown here is derived from an EMBL/GenBank/DDBJ whole genome shotgun (WGS) entry which is preliminary data.</text>
</comment>
<name>A0A0J7N8S2_LASNI</name>
<evidence type="ECO:0000313" key="2">
    <source>
        <dbReference type="EMBL" id="KMQ89055.1"/>
    </source>
</evidence>
<dbReference type="AlphaFoldDB" id="A0A0J7N8S2"/>
<accession>A0A0J7N8S2</accession>
<organism evidence="2 3">
    <name type="scientific">Lasius niger</name>
    <name type="common">Black garden ant</name>
    <dbReference type="NCBI Taxonomy" id="67767"/>
    <lineage>
        <taxon>Eukaryota</taxon>
        <taxon>Metazoa</taxon>
        <taxon>Ecdysozoa</taxon>
        <taxon>Arthropoda</taxon>
        <taxon>Hexapoda</taxon>
        <taxon>Insecta</taxon>
        <taxon>Pterygota</taxon>
        <taxon>Neoptera</taxon>
        <taxon>Endopterygota</taxon>
        <taxon>Hymenoptera</taxon>
        <taxon>Apocrita</taxon>
        <taxon>Aculeata</taxon>
        <taxon>Formicoidea</taxon>
        <taxon>Formicidae</taxon>
        <taxon>Formicinae</taxon>
        <taxon>Lasius</taxon>
        <taxon>Lasius</taxon>
    </lineage>
</organism>
<feature type="region of interest" description="Disordered" evidence="1">
    <location>
        <begin position="1"/>
        <end position="83"/>
    </location>
</feature>
<dbReference type="EMBL" id="LBMM01008208">
    <property type="protein sequence ID" value="KMQ89055.1"/>
    <property type="molecule type" value="Genomic_DNA"/>
</dbReference>
<reference evidence="2 3" key="1">
    <citation type="submission" date="2015-04" db="EMBL/GenBank/DDBJ databases">
        <title>Lasius niger genome sequencing.</title>
        <authorList>
            <person name="Konorov E.A."/>
            <person name="Nikitin M.A."/>
            <person name="Kirill M.V."/>
            <person name="Chang P."/>
        </authorList>
    </citation>
    <scope>NUCLEOTIDE SEQUENCE [LARGE SCALE GENOMIC DNA]</scope>
    <source>
        <tissue evidence="2">Whole</tissue>
    </source>
</reference>
<evidence type="ECO:0000256" key="1">
    <source>
        <dbReference type="SAM" id="MobiDB-lite"/>
    </source>
</evidence>
<feature type="compositionally biased region" description="Basic and acidic residues" evidence="1">
    <location>
        <begin position="62"/>
        <end position="73"/>
    </location>
</feature>